<dbReference type="AlphaFoldDB" id="W6MJE5"/>
<proteinExistence type="predicted"/>
<name>W6MJE5_9ASCO</name>
<evidence type="ECO:0000313" key="1">
    <source>
        <dbReference type="EMBL" id="CDK26391.1"/>
    </source>
</evidence>
<organism evidence="1 2">
    <name type="scientific">Kuraishia capsulata CBS 1993</name>
    <dbReference type="NCBI Taxonomy" id="1382522"/>
    <lineage>
        <taxon>Eukaryota</taxon>
        <taxon>Fungi</taxon>
        <taxon>Dikarya</taxon>
        <taxon>Ascomycota</taxon>
        <taxon>Saccharomycotina</taxon>
        <taxon>Pichiomycetes</taxon>
        <taxon>Pichiales</taxon>
        <taxon>Pichiaceae</taxon>
        <taxon>Kuraishia</taxon>
    </lineage>
</organism>
<dbReference type="GeneID" id="34519785"/>
<evidence type="ECO:0008006" key="3">
    <source>
        <dbReference type="Google" id="ProtNLM"/>
    </source>
</evidence>
<sequence>MIVALRRSNVVLRTTGTVRFNSTKTSATTEVAPKKRASLAQIKKERNKLAASSLKDVFSILSPTGNGDDDEIPQNFDVSEIYADTSSFLKAPYVQQQYILEELKNKYSKMKWTSVPKEVKRMFYFVAYANYGPREGFPKVEENVPPPDLPFKIPSFLYSDDPKSTTRVTQTAPVNLRAAGDARQKQYEKETKMDPLSKTVIFLVIALTIMNFRRDRRVQKSNVAPVNEYEQFVAEKEMERELARKVAEAEIEERLASERAKAKKWYYLWLH</sequence>
<evidence type="ECO:0000313" key="2">
    <source>
        <dbReference type="Proteomes" id="UP000019384"/>
    </source>
</evidence>
<protein>
    <recommendedName>
        <fullName evidence="3">Genetic interactor of prohibitin 7, mitochondrial</fullName>
    </recommendedName>
</protein>
<dbReference type="OrthoDB" id="186013at2759"/>
<dbReference type="RefSeq" id="XP_022458397.1">
    <property type="nucleotide sequence ID" value="XM_022602610.1"/>
</dbReference>
<dbReference type="Proteomes" id="UP000019384">
    <property type="component" value="Unassembled WGS sequence"/>
</dbReference>
<accession>W6MJE5</accession>
<reference evidence="1" key="1">
    <citation type="submission" date="2013-12" db="EMBL/GenBank/DDBJ databases">
        <authorList>
            <person name="Genoscope - CEA"/>
        </authorList>
    </citation>
    <scope>NUCLEOTIDE SEQUENCE</scope>
    <source>
        <strain evidence="1">CBS 1993</strain>
    </source>
</reference>
<keyword evidence="2" id="KW-1185">Reference proteome</keyword>
<gene>
    <name evidence="1" type="ORF">KUCA_T00002363001</name>
</gene>
<dbReference type="HOGENOM" id="CLU_987297_0_0_1"/>
<reference evidence="1" key="2">
    <citation type="submission" date="2014-02" db="EMBL/GenBank/DDBJ databases">
        <title>Complete DNA sequence of /Kuraishia capsulata/ illustrates novel genomic features among budding yeasts (/Saccharomycotina/).</title>
        <authorList>
            <person name="Morales L."/>
            <person name="Noel B."/>
            <person name="Porcel B."/>
            <person name="Marcet-Houben M."/>
            <person name="Hullo M-F."/>
            <person name="Sacerdot C."/>
            <person name="Tekaia F."/>
            <person name="Leh-Louis V."/>
            <person name="Despons L."/>
            <person name="Khanna V."/>
            <person name="Aury J-M."/>
            <person name="Barbe V."/>
            <person name="Couloux A."/>
            <person name="Labadie K."/>
            <person name="Pelletier E."/>
            <person name="Souciet J-L."/>
            <person name="Boekhout T."/>
            <person name="Gabaldon T."/>
            <person name="Wincker P."/>
            <person name="Dujon B."/>
        </authorList>
    </citation>
    <scope>NUCLEOTIDE SEQUENCE</scope>
    <source>
        <strain evidence="1">CBS 1993</strain>
    </source>
</reference>
<dbReference type="EMBL" id="HG793127">
    <property type="protein sequence ID" value="CDK26391.1"/>
    <property type="molecule type" value="Genomic_DNA"/>
</dbReference>